<dbReference type="Pfam" id="PF00563">
    <property type="entry name" value="EAL"/>
    <property type="match status" value="1"/>
</dbReference>
<dbReference type="InterPro" id="IPR000160">
    <property type="entry name" value="GGDEF_dom"/>
</dbReference>
<gene>
    <name evidence="8" type="ORF">OLMES_2296</name>
</gene>
<dbReference type="FunFam" id="3.20.20.450:FF:000001">
    <property type="entry name" value="Cyclic di-GMP phosphodiesterase yahA"/>
    <property type="match status" value="1"/>
</dbReference>
<comment type="cofactor">
    <cofactor evidence="1">
        <name>Mg(2+)</name>
        <dbReference type="ChEBI" id="CHEBI:18420"/>
    </cofactor>
</comment>
<organism evidence="8 9">
    <name type="scientific">Oleiphilus messinensis</name>
    <dbReference type="NCBI Taxonomy" id="141451"/>
    <lineage>
        <taxon>Bacteria</taxon>
        <taxon>Pseudomonadati</taxon>
        <taxon>Pseudomonadota</taxon>
        <taxon>Gammaproteobacteria</taxon>
        <taxon>Oceanospirillales</taxon>
        <taxon>Oleiphilaceae</taxon>
        <taxon>Oleiphilus</taxon>
    </lineage>
</organism>
<dbReference type="Proteomes" id="UP000196027">
    <property type="component" value="Chromosome"/>
</dbReference>
<name>A0A1Y0I834_9GAMM</name>
<proteinExistence type="predicted"/>
<dbReference type="InterPro" id="IPR029787">
    <property type="entry name" value="Nucleotide_cyclase"/>
</dbReference>
<evidence type="ECO:0000256" key="1">
    <source>
        <dbReference type="ARBA" id="ARBA00001946"/>
    </source>
</evidence>
<dbReference type="CDD" id="cd01948">
    <property type="entry name" value="EAL"/>
    <property type="match status" value="1"/>
</dbReference>
<protein>
    <recommendedName>
        <fullName evidence="2">cyclic-guanylate-specific phosphodiesterase</fullName>
        <ecNumber evidence="2">3.1.4.52</ecNumber>
    </recommendedName>
</protein>
<comment type="catalytic activity">
    <reaction evidence="4">
        <text>3',3'-c-di-GMP + H2O = 5'-phosphoguanylyl(3'-&gt;5')guanosine + H(+)</text>
        <dbReference type="Rhea" id="RHEA:24902"/>
        <dbReference type="ChEBI" id="CHEBI:15377"/>
        <dbReference type="ChEBI" id="CHEBI:15378"/>
        <dbReference type="ChEBI" id="CHEBI:58754"/>
        <dbReference type="ChEBI" id="CHEBI:58805"/>
        <dbReference type="EC" id="3.1.4.52"/>
    </reaction>
    <physiologicalReaction direction="left-to-right" evidence="4">
        <dbReference type="Rhea" id="RHEA:24903"/>
    </physiologicalReaction>
</comment>
<feature type="domain" description="EAL" evidence="6">
    <location>
        <begin position="476"/>
        <end position="729"/>
    </location>
</feature>
<feature type="domain" description="GGDEF" evidence="7">
    <location>
        <begin position="334"/>
        <end position="467"/>
    </location>
</feature>
<dbReference type="AlphaFoldDB" id="A0A1Y0I834"/>
<dbReference type="Pfam" id="PF13426">
    <property type="entry name" value="PAS_9"/>
    <property type="match status" value="1"/>
</dbReference>
<dbReference type="InterPro" id="IPR000700">
    <property type="entry name" value="PAS-assoc_C"/>
</dbReference>
<dbReference type="Pfam" id="PF00990">
    <property type="entry name" value="GGDEF"/>
    <property type="match status" value="1"/>
</dbReference>
<dbReference type="EC" id="3.1.4.52" evidence="2"/>
<keyword evidence="3" id="KW-0973">c-di-GMP</keyword>
<feature type="domain" description="PAC" evidence="5">
    <location>
        <begin position="250"/>
        <end position="302"/>
    </location>
</feature>
<dbReference type="PANTHER" id="PTHR44757:SF2">
    <property type="entry name" value="BIOFILM ARCHITECTURE MAINTENANCE PROTEIN MBAA"/>
    <property type="match status" value="1"/>
</dbReference>
<dbReference type="RefSeq" id="WP_087461354.1">
    <property type="nucleotide sequence ID" value="NZ_CP021425.1"/>
</dbReference>
<dbReference type="NCBIfam" id="TIGR00254">
    <property type="entry name" value="GGDEF"/>
    <property type="match status" value="1"/>
</dbReference>
<dbReference type="Gene3D" id="3.30.450.20">
    <property type="entry name" value="PAS domain"/>
    <property type="match status" value="1"/>
</dbReference>
<dbReference type="InterPro" id="IPR000014">
    <property type="entry name" value="PAS"/>
</dbReference>
<evidence type="ECO:0000259" key="7">
    <source>
        <dbReference type="PROSITE" id="PS50887"/>
    </source>
</evidence>
<keyword evidence="9" id="KW-1185">Reference proteome</keyword>
<dbReference type="CDD" id="cd01949">
    <property type="entry name" value="GGDEF"/>
    <property type="match status" value="1"/>
</dbReference>
<dbReference type="EMBL" id="CP021425">
    <property type="protein sequence ID" value="ARU56359.1"/>
    <property type="molecule type" value="Genomic_DNA"/>
</dbReference>
<reference evidence="8 9" key="1">
    <citation type="submission" date="2017-05" db="EMBL/GenBank/DDBJ databases">
        <title>Genomic insights into alkan degradation activity of Oleiphilus messinensis.</title>
        <authorList>
            <person name="Kozyavkin S.A."/>
            <person name="Slesarev A.I."/>
            <person name="Golyshin P.N."/>
            <person name="Korzhenkov A."/>
            <person name="Golyshina O.N."/>
            <person name="Toshchakov S.V."/>
        </authorList>
    </citation>
    <scope>NUCLEOTIDE SEQUENCE [LARGE SCALE GENOMIC DNA]</scope>
    <source>
        <strain evidence="8 9">ME102</strain>
    </source>
</reference>
<dbReference type="KEGG" id="ome:OLMES_2296"/>
<dbReference type="InterPro" id="IPR001633">
    <property type="entry name" value="EAL_dom"/>
</dbReference>
<dbReference type="Gene3D" id="3.30.70.270">
    <property type="match status" value="1"/>
</dbReference>
<dbReference type="GO" id="GO:0071111">
    <property type="term" value="F:cyclic-guanylate-specific phosphodiesterase activity"/>
    <property type="evidence" value="ECO:0007669"/>
    <property type="project" value="UniProtKB-EC"/>
</dbReference>
<dbReference type="InterPro" id="IPR035919">
    <property type="entry name" value="EAL_sf"/>
</dbReference>
<dbReference type="SUPFAM" id="SSF55073">
    <property type="entry name" value="Nucleotide cyclase"/>
    <property type="match status" value="1"/>
</dbReference>
<evidence type="ECO:0000259" key="5">
    <source>
        <dbReference type="PROSITE" id="PS50113"/>
    </source>
</evidence>
<dbReference type="OrthoDB" id="8416215at2"/>
<dbReference type="SUPFAM" id="SSF141868">
    <property type="entry name" value="EAL domain-like"/>
    <property type="match status" value="1"/>
</dbReference>
<dbReference type="Gene3D" id="3.20.20.450">
    <property type="entry name" value="EAL domain"/>
    <property type="match status" value="1"/>
</dbReference>
<dbReference type="InterPro" id="IPR043128">
    <property type="entry name" value="Rev_trsase/Diguanyl_cyclase"/>
</dbReference>
<evidence type="ECO:0000256" key="3">
    <source>
        <dbReference type="ARBA" id="ARBA00022636"/>
    </source>
</evidence>
<evidence type="ECO:0000313" key="9">
    <source>
        <dbReference type="Proteomes" id="UP000196027"/>
    </source>
</evidence>
<dbReference type="PROSITE" id="PS50883">
    <property type="entry name" value="EAL"/>
    <property type="match status" value="1"/>
</dbReference>
<dbReference type="PANTHER" id="PTHR44757">
    <property type="entry name" value="DIGUANYLATE CYCLASE DGCP"/>
    <property type="match status" value="1"/>
</dbReference>
<dbReference type="FunFam" id="3.30.70.270:FF:000001">
    <property type="entry name" value="Diguanylate cyclase domain protein"/>
    <property type="match status" value="1"/>
</dbReference>
<evidence type="ECO:0000256" key="4">
    <source>
        <dbReference type="ARBA" id="ARBA00051114"/>
    </source>
</evidence>
<dbReference type="PROSITE" id="PS50887">
    <property type="entry name" value="GGDEF"/>
    <property type="match status" value="1"/>
</dbReference>
<accession>A0A1Y0I834</accession>
<dbReference type="InterPro" id="IPR035965">
    <property type="entry name" value="PAS-like_dom_sf"/>
</dbReference>
<dbReference type="CDD" id="cd00130">
    <property type="entry name" value="PAS"/>
    <property type="match status" value="1"/>
</dbReference>
<dbReference type="SUPFAM" id="SSF55785">
    <property type="entry name" value="PYP-like sensor domain (PAS domain)"/>
    <property type="match status" value="1"/>
</dbReference>
<dbReference type="SMART" id="SM00267">
    <property type="entry name" value="GGDEF"/>
    <property type="match status" value="1"/>
</dbReference>
<dbReference type="SMART" id="SM00052">
    <property type="entry name" value="EAL"/>
    <property type="match status" value="1"/>
</dbReference>
<dbReference type="GO" id="GO:0071732">
    <property type="term" value="P:cellular response to nitric oxide"/>
    <property type="evidence" value="ECO:0007669"/>
    <property type="project" value="UniProtKB-ARBA"/>
</dbReference>
<dbReference type="InterPro" id="IPR052155">
    <property type="entry name" value="Biofilm_reg_signaling"/>
</dbReference>
<evidence type="ECO:0000256" key="2">
    <source>
        <dbReference type="ARBA" id="ARBA00012282"/>
    </source>
</evidence>
<evidence type="ECO:0000259" key="6">
    <source>
        <dbReference type="PROSITE" id="PS50883"/>
    </source>
</evidence>
<sequence length="734" mass="83911">MNDTQKILQALLADLDIAVFLCESRTDTQVLVFQPIGMLPDWCTWFLPVPVFTTESELSLPELTEVFPYLDVFIPDAEALWREALWRDNQTTRLNSGLWTQTDNEGKDQQLEAIALKIRDKDILVLVNLSQTYGERQRIYQRAREIALVNEQLIYQLNQKQRRLQSLLVEKLHQSPDLTNLDENIRDCASAVLICKPDGEVEVMNRALVNIYKVTNTGDTQQQSLLDKWLKEAESQYPEIKRVVDTGGYWEGEFESRNDMGETIWIRLAIGPVLDDRGALMHYICIANDISSFKKSGDEIKKLTDYDFTTQLPNRRHFWRKLTKLIDHCMHAKSHLSIIYIDLDHFKRINDTLGHHAGDYLLNTIATRLARCIKQEDFIAHLGGDEFAIILPKVRLSADLNKIATRLLNAINQETRIEEVSLNINASVGIASYPKDGLDATTLMKRADLAMFQAKELGRARFQAFHENMEYDFSKKVQLENDLHKALNENQFDLHYQPQVCTGKDHYLRMEALIRWEHPTEGKVSPAAFIPIAEDSGLIQEIGHWVLKTACATAKQMVRRGLNVVVAVNVSAHQIKHPDFQNLVETVLKDNQLPAQHLELEITESILMQELDMAVIMLKKLRRLGVSISLDDFGSGYSSLNYLKQLPVDILKLDRSFIHELPFNEESQKITTSIISLAHGLGIKVIAEGVENQDQADFLIENNCDYMQGYLFYYPVTSDHIISVIETLSPSQPP</sequence>
<dbReference type="PROSITE" id="PS50113">
    <property type="entry name" value="PAC"/>
    <property type="match status" value="1"/>
</dbReference>
<evidence type="ECO:0000313" key="8">
    <source>
        <dbReference type="EMBL" id="ARU56359.1"/>
    </source>
</evidence>